<proteinExistence type="inferred from homology"/>
<dbReference type="InterPro" id="IPR011760">
    <property type="entry name" value="PsdUridine_synth_TruD_insert"/>
</dbReference>
<evidence type="ECO:0000313" key="6">
    <source>
        <dbReference type="EMBL" id="MBK1727273.1"/>
    </source>
</evidence>
<dbReference type="Gene3D" id="3.30.2350.20">
    <property type="entry name" value="TruD, catalytic domain"/>
    <property type="match status" value="1"/>
</dbReference>
<dbReference type="InterPro" id="IPR050170">
    <property type="entry name" value="TruD_pseudoU_synthase"/>
</dbReference>
<dbReference type="InterPro" id="IPR042214">
    <property type="entry name" value="TruD_catalytic"/>
</dbReference>
<dbReference type="InterPro" id="IPR043165">
    <property type="entry name" value="TruD_insert_sf"/>
</dbReference>
<comment type="similarity">
    <text evidence="1 4">Belongs to the pseudouridine synthase TruD family.</text>
</comment>
<accession>A0ABS1E8N4</accession>
<dbReference type="EC" id="5.4.99.27" evidence="4"/>
<sequence>MSRAHGDPLGTAQLRSRPEDFRVEEELGFTPSGAGEHLMLRVRKRGWTTEAVARRLAEALGIPRGRVSFAGLKDRHAETEQWLSAHLPGAAAPLAAGEELADGVRVVAATRNARKLRRGALAGDRFTLRLRAVAAPPAAVDARLAAIARRGVPNYFGAQRFGRGGRNLEQARAWLLEGQPVRGRTVRGLLLSAVRAELFNRVLAARVADGTWERLLPGDRAGLDGRGSHFAVEAVDEALRRRTARGEIHPTGPLAGTGGEGPGGAPAALEAAILAEEPELTAALEHRGVRADRRALRLMPRGLIWRWPASGELELRFTLTSGAYATEVVAELLEAREPEQGAEAP</sequence>
<reference evidence="6 7" key="1">
    <citation type="journal article" date="2020" name="Microorganisms">
        <title>Osmotic Adaptation and Compatible Solute Biosynthesis of Phototrophic Bacteria as Revealed from Genome Analyses.</title>
        <authorList>
            <person name="Imhoff J.F."/>
            <person name="Rahn T."/>
            <person name="Kunzel S."/>
            <person name="Keller A."/>
            <person name="Neulinger S.C."/>
        </authorList>
    </citation>
    <scope>NUCLEOTIDE SEQUENCE [LARGE SCALE GENOMIC DNA]</scope>
    <source>
        <strain evidence="6 7">DSM 15116</strain>
    </source>
</reference>
<keyword evidence="2 4" id="KW-0819">tRNA processing</keyword>
<comment type="caution">
    <text evidence="6">The sequence shown here is derived from an EMBL/GenBank/DDBJ whole genome shotgun (WGS) entry which is preliminary data.</text>
</comment>
<dbReference type="SUPFAM" id="SSF55120">
    <property type="entry name" value="Pseudouridine synthase"/>
    <property type="match status" value="1"/>
</dbReference>
<gene>
    <name evidence="4" type="primary">truD</name>
    <name evidence="6" type="ORF">CKO13_09630</name>
</gene>
<evidence type="ECO:0000259" key="5">
    <source>
        <dbReference type="PROSITE" id="PS50984"/>
    </source>
</evidence>
<dbReference type="PROSITE" id="PS50984">
    <property type="entry name" value="TRUD"/>
    <property type="match status" value="1"/>
</dbReference>
<keyword evidence="7" id="KW-1185">Reference proteome</keyword>
<dbReference type="EMBL" id="NRSH01000121">
    <property type="protein sequence ID" value="MBK1727273.1"/>
    <property type="molecule type" value="Genomic_DNA"/>
</dbReference>
<protein>
    <recommendedName>
        <fullName evidence="4">tRNA pseudouridine synthase D</fullName>
        <ecNumber evidence="4">5.4.99.27</ecNumber>
    </recommendedName>
    <alternativeName>
        <fullName evidence="4">tRNA pseudouridine(13) synthase</fullName>
    </alternativeName>
    <alternativeName>
        <fullName evidence="4">tRNA pseudouridylate synthase D</fullName>
    </alternativeName>
    <alternativeName>
        <fullName evidence="4">tRNA-uridine isomerase D</fullName>
    </alternativeName>
</protein>
<dbReference type="Pfam" id="PF01142">
    <property type="entry name" value="TruD"/>
    <property type="match status" value="2"/>
</dbReference>
<organism evidence="6 7">
    <name type="scientific">Halorhodospira neutriphila</name>
    <dbReference type="NCBI Taxonomy" id="168379"/>
    <lineage>
        <taxon>Bacteria</taxon>
        <taxon>Pseudomonadati</taxon>
        <taxon>Pseudomonadota</taxon>
        <taxon>Gammaproteobacteria</taxon>
        <taxon>Chromatiales</taxon>
        <taxon>Ectothiorhodospiraceae</taxon>
        <taxon>Halorhodospira</taxon>
    </lineage>
</organism>
<evidence type="ECO:0000256" key="2">
    <source>
        <dbReference type="ARBA" id="ARBA00022694"/>
    </source>
</evidence>
<dbReference type="Gene3D" id="3.30.2340.10">
    <property type="entry name" value="TruD, insertion domain"/>
    <property type="match status" value="1"/>
</dbReference>
<dbReference type="PANTHER" id="PTHR47811">
    <property type="entry name" value="TRNA PSEUDOURIDINE SYNTHASE D"/>
    <property type="match status" value="1"/>
</dbReference>
<dbReference type="PANTHER" id="PTHR47811:SF1">
    <property type="entry name" value="TRNA PSEUDOURIDINE SYNTHASE D"/>
    <property type="match status" value="1"/>
</dbReference>
<comment type="function">
    <text evidence="4">Responsible for synthesis of pseudouridine from uracil-13 in transfer RNAs.</text>
</comment>
<keyword evidence="3 4" id="KW-0413">Isomerase</keyword>
<feature type="active site" description="Nucleophile" evidence="4">
    <location>
        <position position="74"/>
    </location>
</feature>
<evidence type="ECO:0000256" key="1">
    <source>
        <dbReference type="ARBA" id="ARBA00007953"/>
    </source>
</evidence>
<evidence type="ECO:0000313" key="7">
    <source>
        <dbReference type="Proteomes" id="UP000738126"/>
    </source>
</evidence>
<name>A0ABS1E8N4_9GAMM</name>
<dbReference type="RefSeq" id="WP_200260215.1">
    <property type="nucleotide sequence ID" value="NZ_NRSH01000121.1"/>
</dbReference>
<evidence type="ECO:0000256" key="3">
    <source>
        <dbReference type="ARBA" id="ARBA00023235"/>
    </source>
</evidence>
<dbReference type="InterPro" id="IPR001656">
    <property type="entry name" value="PsdUridine_synth_TruD"/>
</dbReference>
<evidence type="ECO:0000256" key="4">
    <source>
        <dbReference type="HAMAP-Rule" id="MF_01082"/>
    </source>
</evidence>
<dbReference type="Proteomes" id="UP000738126">
    <property type="component" value="Unassembled WGS sequence"/>
</dbReference>
<feature type="domain" description="TRUD" evidence="5">
    <location>
        <begin position="151"/>
        <end position="298"/>
    </location>
</feature>
<dbReference type="NCBIfam" id="NF002153">
    <property type="entry name" value="PRK00984.1-2"/>
    <property type="match status" value="1"/>
</dbReference>
<comment type="catalytic activity">
    <reaction evidence="4">
        <text>uridine(13) in tRNA = pseudouridine(13) in tRNA</text>
        <dbReference type="Rhea" id="RHEA:42540"/>
        <dbReference type="Rhea" id="RHEA-COMP:10105"/>
        <dbReference type="Rhea" id="RHEA-COMP:10106"/>
        <dbReference type="ChEBI" id="CHEBI:65314"/>
        <dbReference type="ChEBI" id="CHEBI:65315"/>
        <dbReference type="EC" id="5.4.99.27"/>
    </reaction>
</comment>
<dbReference type="InterPro" id="IPR020103">
    <property type="entry name" value="PsdUridine_synth_cat_dom_sf"/>
</dbReference>
<dbReference type="HAMAP" id="MF_01082">
    <property type="entry name" value="TruD"/>
    <property type="match status" value="1"/>
</dbReference>